<name>A0A8I1WGJ7_BACIU</name>
<comment type="similarity">
    <text evidence="2">Belongs to the cytidine and deoxycytidylate deaminase family.</text>
</comment>
<dbReference type="InterPro" id="IPR016193">
    <property type="entry name" value="Cytidine_deaminase-like"/>
</dbReference>
<dbReference type="PROSITE" id="PS00903">
    <property type="entry name" value="CYT_DCMP_DEAMINASES_1"/>
    <property type="match status" value="1"/>
</dbReference>
<evidence type="ECO:0000259" key="8">
    <source>
        <dbReference type="PROSITE" id="PS51747"/>
    </source>
</evidence>
<dbReference type="GO" id="GO:0005737">
    <property type="term" value="C:cytoplasm"/>
    <property type="evidence" value="ECO:0007669"/>
    <property type="project" value="TreeGrafter"/>
</dbReference>
<protein>
    <submittedName>
        <fullName evidence="9">dCMP deaminase family protein</fullName>
    </submittedName>
</protein>
<keyword evidence="5 7" id="KW-0862">Zinc</keyword>
<gene>
    <name evidence="9" type="ORF">J5227_08340</name>
</gene>
<dbReference type="InterPro" id="IPR035105">
    <property type="entry name" value="Deoxycytidylate_deaminase_dom"/>
</dbReference>
<dbReference type="CDD" id="cd01286">
    <property type="entry name" value="deoxycytidylate_deaminase"/>
    <property type="match status" value="1"/>
</dbReference>
<dbReference type="RefSeq" id="WP_163190252.1">
    <property type="nucleotide sequence ID" value="NZ_JAGFPW010000005.1"/>
</dbReference>
<dbReference type="Pfam" id="PF00383">
    <property type="entry name" value="dCMP_cyt_deam_1"/>
    <property type="match status" value="1"/>
</dbReference>
<reference evidence="9" key="1">
    <citation type="submission" date="2021-03" db="EMBL/GenBank/DDBJ databases">
        <title>Isolation of Bacillus subtilis from fermented food sample.</title>
        <authorList>
            <person name="Lakshmanan V."/>
            <person name="Athira K."/>
            <person name="Rajagopal K."/>
        </authorList>
    </citation>
    <scope>NUCLEOTIDE SEQUENCE</scope>
    <source>
        <strain evidence="9">S1</strain>
    </source>
</reference>
<accession>A0A8I1WGJ7</accession>
<evidence type="ECO:0000256" key="4">
    <source>
        <dbReference type="ARBA" id="ARBA00022801"/>
    </source>
</evidence>
<feature type="binding site" evidence="7">
    <location>
        <position position="70"/>
    </location>
    <ligand>
        <name>Zn(2+)</name>
        <dbReference type="ChEBI" id="CHEBI:29105"/>
        <note>catalytic</note>
    </ligand>
</feature>
<dbReference type="PANTHER" id="PTHR11086:SF18">
    <property type="entry name" value="DEOXYCYTIDYLATE DEAMINASE"/>
    <property type="match status" value="1"/>
</dbReference>
<feature type="binding site" evidence="7">
    <location>
        <position position="98"/>
    </location>
    <ligand>
        <name>Zn(2+)</name>
        <dbReference type="ChEBI" id="CHEBI:29105"/>
        <note>catalytic</note>
    </ligand>
</feature>
<dbReference type="GO" id="GO:0008270">
    <property type="term" value="F:zinc ion binding"/>
    <property type="evidence" value="ECO:0007669"/>
    <property type="project" value="InterPro"/>
</dbReference>
<evidence type="ECO:0000256" key="1">
    <source>
        <dbReference type="ARBA" id="ARBA00001947"/>
    </source>
</evidence>
<dbReference type="InterPro" id="IPR015517">
    <property type="entry name" value="dCMP_deaminase-rel"/>
</dbReference>
<evidence type="ECO:0000256" key="7">
    <source>
        <dbReference type="PIRSR" id="PIRSR006019-2"/>
    </source>
</evidence>
<dbReference type="InterPro" id="IPR002125">
    <property type="entry name" value="CMP_dCMP_dom"/>
</dbReference>
<evidence type="ECO:0000256" key="5">
    <source>
        <dbReference type="ARBA" id="ARBA00022833"/>
    </source>
</evidence>
<feature type="binding site" evidence="7">
    <location>
        <position position="101"/>
    </location>
    <ligand>
        <name>Zn(2+)</name>
        <dbReference type="ChEBI" id="CHEBI:29105"/>
        <note>catalytic</note>
    </ligand>
</feature>
<evidence type="ECO:0000256" key="6">
    <source>
        <dbReference type="PIRSR" id="PIRSR006019-1"/>
    </source>
</evidence>
<evidence type="ECO:0000313" key="10">
    <source>
        <dbReference type="Proteomes" id="UP000665181"/>
    </source>
</evidence>
<feature type="active site" description="Proton donor" evidence="6">
    <location>
        <position position="72"/>
    </location>
</feature>
<evidence type="ECO:0000313" key="9">
    <source>
        <dbReference type="EMBL" id="MBO3794317.1"/>
    </source>
</evidence>
<evidence type="ECO:0000256" key="3">
    <source>
        <dbReference type="ARBA" id="ARBA00022723"/>
    </source>
</evidence>
<dbReference type="GO" id="GO:0004132">
    <property type="term" value="F:dCMP deaminase activity"/>
    <property type="evidence" value="ECO:0007669"/>
    <property type="project" value="InterPro"/>
</dbReference>
<dbReference type="InterPro" id="IPR016473">
    <property type="entry name" value="dCMP_deaminase"/>
</dbReference>
<proteinExistence type="inferred from homology"/>
<organism evidence="9 10">
    <name type="scientific">Bacillus subtilis</name>
    <dbReference type="NCBI Taxonomy" id="1423"/>
    <lineage>
        <taxon>Bacteria</taxon>
        <taxon>Bacillati</taxon>
        <taxon>Bacillota</taxon>
        <taxon>Bacilli</taxon>
        <taxon>Bacillales</taxon>
        <taxon>Bacillaceae</taxon>
        <taxon>Bacillus</taxon>
    </lineage>
</organism>
<dbReference type="Proteomes" id="UP000665181">
    <property type="component" value="Unassembled WGS sequence"/>
</dbReference>
<dbReference type="GO" id="GO:0006220">
    <property type="term" value="P:pyrimidine nucleotide metabolic process"/>
    <property type="evidence" value="ECO:0007669"/>
    <property type="project" value="InterPro"/>
</dbReference>
<dbReference type="PROSITE" id="PS51747">
    <property type="entry name" value="CYT_DCMP_DEAMINASES_2"/>
    <property type="match status" value="1"/>
</dbReference>
<dbReference type="PIRSF" id="PIRSF006019">
    <property type="entry name" value="dCMP_deaminase"/>
    <property type="match status" value="1"/>
</dbReference>
<dbReference type="Gene3D" id="3.40.140.10">
    <property type="entry name" value="Cytidine Deaminase, domain 2"/>
    <property type="match status" value="1"/>
</dbReference>
<keyword evidence="4" id="KW-0378">Hydrolase</keyword>
<dbReference type="PANTHER" id="PTHR11086">
    <property type="entry name" value="DEOXYCYTIDYLATE DEAMINASE-RELATED"/>
    <property type="match status" value="1"/>
</dbReference>
<feature type="domain" description="CMP/dCMP-type deaminase" evidence="8">
    <location>
        <begin position="5"/>
        <end position="126"/>
    </location>
</feature>
<comment type="cofactor">
    <cofactor evidence="1 7">
        <name>Zn(2+)</name>
        <dbReference type="ChEBI" id="CHEBI:29105"/>
    </cofactor>
</comment>
<evidence type="ECO:0000256" key="2">
    <source>
        <dbReference type="ARBA" id="ARBA00006576"/>
    </source>
</evidence>
<dbReference type="EMBL" id="JAGFPW010000005">
    <property type="protein sequence ID" value="MBO3794317.1"/>
    <property type="molecule type" value="Genomic_DNA"/>
</dbReference>
<dbReference type="SUPFAM" id="SSF53927">
    <property type="entry name" value="Cytidine deaminase-like"/>
    <property type="match status" value="1"/>
</dbReference>
<comment type="caution">
    <text evidence="9">The sequence shown here is derived from an EMBL/GenBank/DDBJ whole genome shotgun (WGS) entry which is preliminary data.</text>
</comment>
<keyword evidence="3 7" id="KW-0479">Metal-binding</keyword>
<dbReference type="InterPro" id="IPR016192">
    <property type="entry name" value="APOBEC/CMP_deaminase_Zn-bd"/>
</dbReference>
<sequence>MNREDWESYFMKIAEEVSTRATCDRLSVGCVLIKDNRIIATGFNGSISGHEHCDEVGHLMYEGGCKRTIHAELNALLQCARYGAATTGATAYVTHYPCPECMKALNQAGIKKVYYKHFYAHRYENNFDEGMEVTQYEI</sequence>
<dbReference type="AlphaFoldDB" id="A0A8I1WGJ7"/>